<evidence type="ECO:0000313" key="1">
    <source>
        <dbReference type="EMBL" id="MFC5238763.1"/>
    </source>
</evidence>
<dbReference type="InterPro" id="IPR047715">
    <property type="entry name" value="EboA_dom"/>
</dbReference>
<dbReference type="RefSeq" id="WP_382051660.1">
    <property type="nucleotide sequence ID" value="NZ_BAAATG010000060.1"/>
</dbReference>
<dbReference type="Proteomes" id="UP001596035">
    <property type="component" value="Unassembled WGS sequence"/>
</dbReference>
<gene>
    <name evidence="1" type="ORF">ACFPWV_02305</name>
</gene>
<organism evidence="1 2">
    <name type="scientific">Streptomyces atrovirens</name>
    <dbReference type="NCBI Taxonomy" id="285556"/>
    <lineage>
        <taxon>Bacteria</taxon>
        <taxon>Bacillati</taxon>
        <taxon>Actinomycetota</taxon>
        <taxon>Actinomycetes</taxon>
        <taxon>Kitasatosporales</taxon>
        <taxon>Streptomycetaceae</taxon>
        <taxon>Streptomyces</taxon>
    </lineage>
</organism>
<protein>
    <submittedName>
        <fullName evidence="1">EboA domain-containing protein</fullName>
    </submittedName>
</protein>
<dbReference type="NCBIfam" id="NF035938">
    <property type="entry name" value="EboA_domain"/>
    <property type="match status" value="1"/>
</dbReference>
<keyword evidence="2" id="KW-1185">Reference proteome</keyword>
<sequence>MLFPTVSRSCGRGRLPGTGPSPVEWTVDDAVRALLLEALPLSGPSLYEAIYRVYQEGDTAERRAVLRSLPLLDRGNRVGDLALPLVREALRANDPTLVEAALGGYAARRLDDDGYRQAILKCVFTGIPLARVEGLAERTDRELVRMLADFAQERLAAGRDVPDDIRPLLRSHPEAAAAAGLPGDLLRTADAS</sequence>
<evidence type="ECO:0000313" key="2">
    <source>
        <dbReference type="Proteomes" id="UP001596035"/>
    </source>
</evidence>
<comment type="caution">
    <text evidence="1">The sequence shown here is derived from an EMBL/GenBank/DDBJ whole genome shotgun (WGS) entry which is preliminary data.</text>
</comment>
<name>A0ABW0DJ19_9ACTN</name>
<dbReference type="EMBL" id="JBHSKN010000002">
    <property type="protein sequence ID" value="MFC5238763.1"/>
    <property type="molecule type" value="Genomic_DNA"/>
</dbReference>
<accession>A0ABW0DJ19</accession>
<reference evidence="2" key="1">
    <citation type="journal article" date="2019" name="Int. J. Syst. Evol. Microbiol.">
        <title>The Global Catalogue of Microorganisms (GCM) 10K type strain sequencing project: providing services to taxonomists for standard genome sequencing and annotation.</title>
        <authorList>
            <consortium name="The Broad Institute Genomics Platform"/>
            <consortium name="The Broad Institute Genome Sequencing Center for Infectious Disease"/>
            <person name="Wu L."/>
            <person name="Ma J."/>
        </authorList>
    </citation>
    <scope>NUCLEOTIDE SEQUENCE [LARGE SCALE GENOMIC DNA]</scope>
    <source>
        <strain evidence="2">CGMCC 4.7131</strain>
    </source>
</reference>
<proteinExistence type="predicted"/>